<dbReference type="RefSeq" id="WP_000817989.1">
    <property type="nucleotide sequence ID" value="NZ_AP027926.1"/>
</dbReference>
<proteinExistence type="predicted"/>
<evidence type="ECO:0000313" key="3">
    <source>
        <dbReference type="Proteomes" id="UP000510927"/>
    </source>
</evidence>
<name>A0A7K4HSQ1_ESCFE</name>
<reference evidence="2 3" key="1">
    <citation type="submission" date="2020-06" db="EMBL/GenBank/DDBJ databases">
        <title>REHAB project genomes.</title>
        <authorList>
            <person name="Shaw L.P."/>
        </authorList>
    </citation>
    <scope>NUCLEOTIDE SEQUENCE [LARGE SCALE GENOMIC DNA]</scope>
    <source>
        <strain evidence="2 3">RHB28-C13</strain>
    </source>
</reference>
<dbReference type="Proteomes" id="UP000510927">
    <property type="component" value="Chromosome"/>
</dbReference>
<comment type="subcellular location">
    <subcellularLocation>
        <location evidence="1">Membrane</location>
        <topology evidence="1">Single-pass membrane protein</topology>
    </subcellularLocation>
</comment>
<dbReference type="EMBL" id="CP055675">
    <property type="protein sequence ID" value="QLN01560.1"/>
    <property type="molecule type" value="Genomic_DNA"/>
</dbReference>
<sequence length="156" mass="17843">MKREQGYTLIEILVAMLIIALLSAGGVYGWQSWQQQQRLWQTACQLRDYLLYLREDANWHNRDHVISVIREGKSWCLVSSAVGQTTCMPASPLIFTPGWEEINLAEATPALAFYGLRNTAWPGHIRLQNTAGEWQIVISPWGRIRLCKPTQVESCR</sequence>
<dbReference type="InterPro" id="IPR012902">
    <property type="entry name" value="N_methyl_site"/>
</dbReference>
<dbReference type="NCBIfam" id="NF007800">
    <property type="entry name" value="PRK10506.1"/>
    <property type="match status" value="1"/>
</dbReference>
<evidence type="ECO:0000313" key="2">
    <source>
        <dbReference type="EMBL" id="QLN01560.1"/>
    </source>
</evidence>
<evidence type="ECO:0000256" key="1">
    <source>
        <dbReference type="ARBA" id="ARBA00004167"/>
    </source>
</evidence>
<protein>
    <submittedName>
        <fullName evidence="2">Prepilin peptidase-dependent protein</fullName>
    </submittedName>
</protein>
<dbReference type="SUPFAM" id="SSF54523">
    <property type="entry name" value="Pili subunits"/>
    <property type="match status" value="1"/>
</dbReference>
<dbReference type="GO" id="GO:0016020">
    <property type="term" value="C:membrane"/>
    <property type="evidence" value="ECO:0007669"/>
    <property type="project" value="UniProtKB-SubCell"/>
</dbReference>
<dbReference type="InterPro" id="IPR045584">
    <property type="entry name" value="Pilin-like"/>
</dbReference>
<organism evidence="2 3">
    <name type="scientific">Escherichia fergusonii</name>
    <dbReference type="NCBI Taxonomy" id="564"/>
    <lineage>
        <taxon>Bacteria</taxon>
        <taxon>Pseudomonadati</taxon>
        <taxon>Pseudomonadota</taxon>
        <taxon>Gammaproteobacteria</taxon>
        <taxon>Enterobacterales</taxon>
        <taxon>Enterobacteriaceae</taxon>
        <taxon>Escherichia</taxon>
    </lineage>
</organism>
<dbReference type="Pfam" id="PF07963">
    <property type="entry name" value="N_methyl"/>
    <property type="match status" value="1"/>
</dbReference>
<gene>
    <name evidence="2" type="ORF">HVY52_17810</name>
</gene>
<dbReference type="AlphaFoldDB" id="A0A7K4HSQ1"/>
<dbReference type="NCBIfam" id="TIGR02532">
    <property type="entry name" value="IV_pilin_GFxxxE"/>
    <property type="match status" value="1"/>
</dbReference>
<accession>A0A7K4HSQ1</accession>